<sequence>MFEYDAGNGKIMVSEGIKKILQNNVLLLKITLEQGPCTDNMCQLIKKPSYEINSDFKYKDSFKIDKDIKIEIPKDIYNSISHERDRVVIKDGISGKIVIRGLSLVGTA</sequence>
<evidence type="ECO:0000313" key="4">
    <source>
        <dbReference type="Proteomes" id="UP000050515"/>
    </source>
</evidence>
<evidence type="ECO:0008006" key="5">
    <source>
        <dbReference type="Google" id="ProtNLM"/>
    </source>
</evidence>
<dbReference type="EMBL" id="LKBG01000111">
    <property type="protein sequence ID" value="KQB35566.1"/>
    <property type="molecule type" value="Genomic_DNA"/>
</dbReference>
<dbReference type="Proteomes" id="UP000050515">
    <property type="component" value="Unassembled WGS sequence"/>
</dbReference>
<name>A0A0N8PQ31_9ARCH</name>
<proteinExistence type="predicted"/>
<evidence type="ECO:0000313" key="3">
    <source>
        <dbReference type="Proteomes" id="UP000050320"/>
    </source>
</evidence>
<dbReference type="RefSeq" id="WP_048101170.1">
    <property type="nucleotide sequence ID" value="NZ_JBBYJF010000007.1"/>
</dbReference>
<dbReference type="EMBL" id="LJCQ01000330">
    <property type="protein sequence ID" value="KPV45989.1"/>
    <property type="molecule type" value="Genomic_DNA"/>
</dbReference>
<gene>
    <name evidence="2" type="ORF">AOG54_00365</name>
    <name evidence="1" type="ORF">SE19_07480</name>
</gene>
<accession>A0A0N8PQ31</accession>
<keyword evidence="3" id="KW-1185">Reference proteome</keyword>
<comment type="caution">
    <text evidence="1">The sequence shown here is derived from an EMBL/GenBank/DDBJ whole genome shotgun (WGS) entry which is preliminary data.</text>
</comment>
<dbReference type="OrthoDB" id="56524at2157"/>
<reference evidence="1 4" key="1">
    <citation type="submission" date="2015-09" db="EMBL/GenBank/DDBJ databases">
        <title>Draft genome sequence of Acidiplasma aeolicum DSM 18409.</title>
        <authorList>
            <person name="Hemp J."/>
        </authorList>
    </citation>
    <scope>NUCLEOTIDE SEQUENCE [LARGE SCALE GENOMIC DNA]</scope>
    <source>
        <strain evidence="1 4">V</strain>
    </source>
</reference>
<protein>
    <recommendedName>
        <fullName evidence="5">FeS cluster biogenesis domain-containing protein</fullName>
    </recommendedName>
</protein>
<dbReference type="GeneID" id="84220988"/>
<evidence type="ECO:0000313" key="2">
    <source>
        <dbReference type="EMBL" id="KQB35566.1"/>
    </source>
</evidence>
<evidence type="ECO:0000313" key="1">
    <source>
        <dbReference type="EMBL" id="KPV45989.1"/>
    </source>
</evidence>
<dbReference type="Proteomes" id="UP000050320">
    <property type="component" value="Unassembled WGS sequence"/>
</dbReference>
<reference evidence="2 3" key="2">
    <citation type="submission" date="2015-09" db="EMBL/GenBank/DDBJ databases">
        <title>Heavy metals and arsenic resistance mechanisms in polyextremophilic archaea of the family Ferroplasmaceae.</title>
        <authorList>
            <person name="Bulaev A.G."/>
            <person name="Kanygina A.V."/>
        </authorList>
    </citation>
    <scope>NUCLEOTIDE SEQUENCE [LARGE SCALE GENOMIC DNA]</scope>
    <source>
        <strain evidence="2 3">VT</strain>
    </source>
</reference>
<organism evidence="1 4">
    <name type="scientific">Acidiplasma aeolicum</name>
    <dbReference type="NCBI Taxonomy" id="507754"/>
    <lineage>
        <taxon>Archaea</taxon>
        <taxon>Methanobacteriati</taxon>
        <taxon>Thermoplasmatota</taxon>
        <taxon>Thermoplasmata</taxon>
        <taxon>Thermoplasmatales</taxon>
        <taxon>Ferroplasmaceae</taxon>
        <taxon>Acidiplasma</taxon>
    </lineage>
</organism>
<dbReference type="AlphaFoldDB" id="A0A0N8PQ31"/>